<reference evidence="1 2" key="1">
    <citation type="journal article" date="2022" name="Plant J.">
        <title>Chromosome-level genome of Camellia lanceoleosa provides a valuable resource for understanding genome evolution and self-incompatibility.</title>
        <authorList>
            <person name="Gong W."/>
            <person name="Xiao S."/>
            <person name="Wang L."/>
            <person name="Liao Z."/>
            <person name="Chang Y."/>
            <person name="Mo W."/>
            <person name="Hu G."/>
            <person name="Li W."/>
            <person name="Zhao G."/>
            <person name="Zhu H."/>
            <person name="Hu X."/>
            <person name="Ji K."/>
            <person name="Xiang X."/>
            <person name="Song Q."/>
            <person name="Yuan D."/>
            <person name="Jin S."/>
            <person name="Zhang L."/>
        </authorList>
    </citation>
    <scope>NUCLEOTIDE SEQUENCE [LARGE SCALE GENOMIC DNA]</scope>
    <source>
        <strain evidence="1">SQ_2022a</strain>
    </source>
</reference>
<proteinExistence type="predicted"/>
<name>A0ACC0HGA4_9ERIC</name>
<keyword evidence="2" id="KW-1185">Reference proteome</keyword>
<organism evidence="1 2">
    <name type="scientific">Camellia lanceoleosa</name>
    <dbReference type="NCBI Taxonomy" id="1840588"/>
    <lineage>
        <taxon>Eukaryota</taxon>
        <taxon>Viridiplantae</taxon>
        <taxon>Streptophyta</taxon>
        <taxon>Embryophyta</taxon>
        <taxon>Tracheophyta</taxon>
        <taxon>Spermatophyta</taxon>
        <taxon>Magnoliopsida</taxon>
        <taxon>eudicotyledons</taxon>
        <taxon>Gunneridae</taxon>
        <taxon>Pentapetalae</taxon>
        <taxon>asterids</taxon>
        <taxon>Ericales</taxon>
        <taxon>Theaceae</taxon>
        <taxon>Camellia</taxon>
    </lineage>
</organism>
<gene>
    <name evidence="1" type="ORF">LOK49_LG06G00819</name>
</gene>
<accession>A0ACC0HGA4</accession>
<comment type="caution">
    <text evidence="1">The sequence shown here is derived from an EMBL/GenBank/DDBJ whole genome shotgun (WGS) entry which is preliminary data.</text>
</comment>
<protein>
    <submittedName>
        <fullName evidence="1">187-kDa microtubule-associated protein AIR9</fullName>
    </submittedName>
</protein>
<evidence type="ECO:0000313" key="1">
    <source>
        <dbReference type="EMBL" id="KAI8012245.1"/>
    </source>
</evidence>
<sequence length="130" mass="14379">MQEGMFALLKYTLFWIMLLISKLAFSCYVEKTELVPSTPLDSTASNTTRQVVSKTTSLSPRTPSVTNGSKGRFSTSSVDRSSGLSGRRKVGAPESRDSCFIMLPQVEIKTGDDVKLDLRRHRFEVSILVG</sequence>
<dbReference type="EMBL" id="CM045762">
    <property type="protein sequence ID" value="KAI8012245.1"/>
    <property type="molecule type" value="Genomic_DNA"/>
</dbReference>
<evidence type="ECO:0000313" key="2">
    <source>
        <dbReference type="Proteomes" id="UP001060215"/>
    </source>
</evidence>
<dbReference type="Proteomes" id="UP001060215">
    <property type="component" value="Chromosome 5"/>
</dbReference>